<accession>A0A8J3GGE1</accession>
<proteinExistence type="predicted"/>
<sequence>MDDEIAWKTEQRLWLEGISAYDELLDPSCLMVFPGMGVLDVSAIIEGLKGAPRWADVKMSDRVVSRAGDTVIVLGYTAEGRRGNADPYRCFCTSTYRAEGQSWKLVQHQQTLAN</sequence>
<dbReference type="InterPro" id="IPR027843">
    <property type="entry name" value="DUF4440"/>
</dbReference>
<organism evidence="2 3">
    <name type="scientific">Limoniibacter endophyticus</name>
    <dbReference type="NCBI Taxonomy" id="1565040"/>
    <lineage>
        <taxon>Bacteria</taxon>
        <taxon>Pseudomonadati</taxon>
        <taxon>Pseudomonadota</taxon>
        <taxon>Alphaproteobacteria</taxon>
        <taxon>Hyphomicrobiales</taxon>
        <taxon>Bartonellaceae</taxon>
        <taxon>Limoniibacter</taxon>
    </lineage>
</organism>
<feature type="domain" description="DUF4440" evidence="1">
    <location>
        <begin position="19"/>
        <end position="105"/>
    </location>
</feature>
<dbReference type="SUPFAM" id="SSF54427">
    <property type="entry name" value="NTF2-like"/>
    <property type="match status" value="1"/>
</dbReference>
<protein>
    <recommendedName>
        <fullName evidence="1">DUF4440 domain-containing protein</fullName>
    </recommendedName>
</protein>
<evidence type="ECO:0000313" key="3">
    <source>
        <dbReference type="Proteomes" id="UP000641137"/>
    </source>
</evidence>
<gene>
    <name evidence="2" type="ORF">GCM10010136_07370</name>
</gene>
<reference evidence="2" key="1">
    <citation type="journal article" date="2014" name="Int. J. Syst. Evol. Microbiol.">
        <title>Complete genome sequence of Corynebacterium casei LMG S-19264T (=DSM 44701T), isolated from a smear-ripened cheese.</title>
        <authorList>
            <consortium name="US DOE Joint Genome Institute (JGI-PGF)"/>
            <person name="Walter F."/>
            <person name="Albersmeier A."/>
            <person name="Kalinowski J."/>
            <person name="Ruckert C."/>
        </authorList>
    </citation>
    <scope>NUCLEOTIDE SEQUENCE</scope>
    <source>
        <strain evidence="2">KCTC 42097</strain>
    </source>
</reference>
<dbReference type="AlphaFoldDB" id="A0A8J3GGE1"/>
<dbReference type="Proteomes" id="UP000641137">
    <property type="component" value="Unassembled WGS sequence"/>
</dbReference>
<name>A0A8J3GGE1_9HYPH</name>
<dbReference type="Gene3D" id="3.10.450.50">
    <property type="match status" value="1"/>
</dbReference>
<dbReference type="RefSeq" id="WP_189488009.1">
    <property type="nucleotide sequence ID" value="NZ_BMZO01000002.1"/>
</dbReference>
<dbReference type="Pfam" id="PF14534">
    <property type="entry name" value="DUF4440"/>
    <property type="match status" value="1"/>
</dbReference>
<reference evidence="2" key="2">
    <citation type="submission" date="2020-09" db="EMBL/GenBank/DDBJ databases">
        <authorList>
            <person name="Sun Q."/>
            <person name="Kim S."/>
        </authorList>
    </citation>
    <scope>NUCLEOTIDE SEQUENCE</scope>
    <source>
        <strain evidence="2">KCTC 42097</strain>
    </source>
</reference>
<comment type="caution">
    <text evidence="2">The sequence shown here is derived from an EMBL/GenBank/DDBJ whole genome shotgun (WGS) entry which is preliminary data.</text>
</comment>
<dbReference type="InterPro" id="IPR032710">
    <property type="entry name" value="NTF2-like_dom_sf"/>
</dbReference>
<evidence type="ECO:0000259" key="1">
    <source>
        <dbReference type="Pfam" id="PF14534"/>
    </source>
</evidence>
<evidence type="ECO:0000313" key="2">
    <source>
        <dbReference type="EMBL" id="GHC64968.1"/>
    </source>
</evidence>
<keyword evidence="3" id="KW-1185">Reference proteome</keyword>
<dbReference type="EMBL" id="BMZO01000002">
    <property type="protein sequence ID" value="GHC64968.1"/>
    <property type="molecule type" value="Genomic_DNA"/>
</dbReference>